<dbReference type="AlphaFoldDB" id="A0A3S5AB87"/>
<feature type="region of interest" description="Disordered" evidence="1">
    <location>
        <begin position="32"/>
        <end position="56"/>
    </location>
</feature>
<accession>A0A3S5AB87</accession>
<evidence type="ECO:0000256" key="1">
    <source>
        <dbReference type="SAM" id="MobiDB-lite"/>
    </source>
</evidence>
<gene>
    <name evidence="2" type="ORF">PXEA_LOCUS25837</name>
</gene>
<reference evidence="2" key="1">
    <citation type="submission" date="2018-11" db="EMBL/GenBank/DDBJ databases">
        <authorList>
            <consortium name="Pathogen Informatics"/>
        </authorList>
    </citation>
    <scope>NUCLEOTIDE SEQUENCE</scope>
</reference>
<evidence type="ECO:0000313" key="2">
    <source>
        <dbReference type="EMBL" id="VEL32397.1"/>
    </source>
</evidence>
<sequence>MLPCSDDVLHMTDESLVPFHPNRRRLLRIQRQHESSSKANRQLVKRNPPSSSCGTDLLISSRKTFTRNESKLNNNETRASSKPNFYSHEIFSLNNKLKMVQEGVSREEVAKLGVSELPEEYALLADLHQKLLTLLLASGDLECNPVQMQSRRRRTHKTRGSRYIFCWLAPSSSPESQSAFSTNRGERHDDVARCALLRTLSVQNCTGYRTFSGTLAIRHICGGKQSSQLLVGRGNSGGIRRDVTNWSAESRLRSAHPGGNFANYGLEHISFAEKHFSKKTNSK</sequence>
<comment type="caution">
    <text evidence="2">The sequence shown here is derived from an EMBL/GenBank/DDBJ whole genome shotgun (WGS) entry which is preliminary data.</text>
</comment>
<dbReference type="Proteomes" id="UP000784294">
    <property type="component" value="Unassembled WGS sequence"/>
</dbReference>
<protein>
    <submittedName>
        <fullName evidence="2">Uncharacterized protein</fullName>
    </submittedName>
</protein>
<keyword evidence="3" id="KW-1185">Reference proteome</keyword>
<name>A0A3S5AB87_9PLAT</name>
<proteinExistence type="predicted"/>
<evidence type="ECO:0000313" key="3">
    <source>
        <dbReference type="Proteomes" id="UP000784294"/>
    </source>
</evidence>
<dbReference type="EMBL" id="CAAALY010244133">
    <property type="protein sequence ID" value="VEL32397.1"/>
    <property type="molecule type" value="Genomic_DNA"/>
</dbReference>
<organism evidence="2 3">
    <name type="scientific">Protopolystoma xenopodis</name>
    <dbReference type="NCBI Taxonomy" id="117903"/>
    <lineage>
        <taxon>Eukaryota</taxon>
        <taxon>Metazoa</taxon>
        <taxon>Spiralia</taxon>
        <taxon>Lophotrochozoa</taxon>
        <taxon>Platyhelminthes</taxon>
        <taxon>Monogenea</taxon>
        <taxon>Polyopisthocotylea</taxon>
        <taxon>Polystomatidea</taxon>
        <taxon>Polystomatidae</taxon>
        <taxon>Protopolystoma</taxon>
    </lineage>
</organism>